<reference evidence="4" key="1">
    <citation type="submission" date="2022-12" db="EMBL/GenBank/DDBJ databases">
        <title>Chromosome-level genome assembly of the bean flower thrips Megalurothrips usitatus.</title>
        <authorList>
            <person name="Ma L."/>
            <person name="Liu Q."/>
            <person name="Li H."/>
            <person name="Cai W."/>
        </authorList>
    </citation>
    <scope>NUCLEOTIDE SEQUENCE</scope>
    <source>
        <strain evidence="4">Cailab_2022a</strain>
    </source>
</reference>
<evidence type="ECO:0000313" key="4">
    <source>
        <dbReference type="EMBL" id="KAJ1529966.1"/>
    </source>
</evidence>
<keyword evidence="5" id="KW-1185">Reference proteome</keyword>
<comment type="caution">
    <text evidence="4">The sequence shown here is derived from an EMBL/GenBank/DDBJ whole genome shotgun (WGS) entry which is preliminary data.</text>
</comment>
<feature type="coiled-coil region" evidence="1">
    <location>
        <begin position="470"/>
        <end position="500"/>
    </location>
</feature>
<proteinExistence type="predicted"/>
<evidence type="ECO:0000313" key="5">
    <source>
        <dbReference type="Proteomes" id="UP001075354"/>
    </source>
</evidence>
<dbReference type="InterPro" id="IPR048366">
    <property type="entry name" value="TNP-like_GBD"/>
</dbReference>
<keyword evidence="1" id="KW-0175">Coiled coil</keyword>
<gene>
    <name evidence="4" type="ORF">ONE63_006694</name>
</gene>
<accession>A0AAV7XZ44</accession>
<feature type="compositionally biased region" description="Acidic residues" evidence="2">
    <location>
        <begin position="313"/>
        <end position="326"/>
    </location>
</feature>
<dbReference type="EMBL" id="JAPTSV010000003">
    <property type="protein sequence ID" value="KAJ1529966.1"/>
    <property type="molecule type" value="Genomic_DNA"/>
</dbReference>
<sequence>MDLLGASTEEPWFTLEGQKVYTIYDHPHNLKALRNAQMKYDLLLADGTVVKKCYVDEVVHMDMKTQPRLLKKIHEKHLNPNNFEKMSVPLASELYSRKVAAAVTTYTTLGALPGEAMVTARFWEQMNNYNDSWNGILENPPDSDHPYLCGLSRSSGHYELWIKMYTDIEGWKFVGATNLKFPERMQMSMRAIANLAMELEEDGHGPLPVGHINNDGLENCHSCLRGALGHCSNPSAKEYPGAFCTCVINFMTSKVKGKNCRDDNALNLISLGTLIEIAQQEARSKLGQPSEEPFLELSFDERAEEVVELMEEEEIEDPDELDEGQEAESFPPLSGDEDFLQRLQAKMALASSVQIAAPIVQCYLKKVNDCEACHQILLSDPQFPLHIISTLSTIPKDPSKLPSQNICNIVTLIYKKMEADSPHIMHQDNIISNLLRSLDCLRSVQNFNLCHLHSQHKRALLKRISTGALVDGLLAVNQSYKEKKNKIRQEKKNQKQQRVQHL</sequence>
<evidence type="ECO:0000256" key="1">
    <source>
        <dbReference type="SAM" id="Coils"/>
    </source>
</evidence>
<organism evidence="4 5">
    <name type="scientific">Megalurothrips usitatus</name>
    <name type="common">bean blossom thrips</name>
    <dbReference type="NCBI Taxonomy" id="439358"/>
    <lineage>
        <taxon>Eukaryota</taxon>
        <taxon>Metazoa</taxon>
        <taxon>Ecdysozoa</taxon>
        <taxon>Arthropoda</taxon>
        <taxon>Hexapoda</taxon>
        <taxon>Insecta</taxon>
        <taxon>Pterygota</taxon>
        <taxon>Neoptera</taxon>
        <taxon>Paraneoptera</taxon>
        <taxon>Thysanoptera</taxon>
        <taxon>Terebrantia</taxon>
        <taxon>Thripoidea</taxon>
        <taxon>Thripidae</taxon>
        <taxon>Megalurothrips</taxon>
    </lineage>
</organism>
<dbReference type="Proteomes" id="UP001075354">
    <property type="component" value="Chromosome 3"/>
</dbReference>
<dbReference type="AlphaFoldDB" id="A0AAV7XZ44"/>
<name>A0AAV7XZ44_9NEOP</name>
<feature type="region of interest" description="Disordered" evidence="2">
    <location>
        <begin position="313"/>
        <end position="333"/>
    </location>
</feature>
<evidence type="ECO:0000256" key="2">
    <source>
        <dbReference type="SAM" id="MobiDB-lite"/>
    </source>
</evidence>
<protein>
    <recommendedName>
        <fullName evidence="3">Transposable element P transposase-like GTP-binding insertion domain-containing protein</fullName>
    </recommendedName>
</protein>
<dbReference type="Pfam" id="PF21788">
    <property type="entry name" value="TNP-like_GBD"/>
    <property type="match status" value="1"/>
</dbReference>
<feature type="domain" description="Transposable element P transposase-like GTP-binding insertion" evidence="3">
    <location>
        <begin position="28"/>
        <end position="135"/>
    </location>
</feature>
<evidence type="ECO:0000259" key="3">
    <source>
        <dbReference type="Pfam" id="PF21788"/>
    </source>
</evidence>